<dbReference type="Proteomes" id="UP000240243">
    <property type="component" value="Unassembled WGS sequence"/>
</dbReference>
<dbReference type="Pfam" id="PF05137">
    <property type="entry name" value="PilN"/>
    <property type="match status" value="1"/>
</dbReference>
<dbReference type="GO" id="GO:0043107">
    <property type="term" value="P:type IV pilus-dependent motility"/>
    <property type="evidence" value="ECO:0007669"/>
    <property type="project" value="TreeGrafter"/>
</dbReference>
<keyword evidence="3" id="KW-1185">Reference proteome</keyword>
<dbReference type="GO" id="GO:0043683">
    <property type="term" value="P:type IV pilus assembly"/>
    <property type="evidence" value="ECO:0007669"/>
    <property type="project" value="TreeGrafter"/>
</dbReference>
<name>A0A2P7R8N5_9GAMM</name>
<dbReference type="PANTHER" id="PTHR40278:SF2">
    <property type="entry name" value="TYPE IV PILUS INNER MEMBRANE COMPONENT PILN"/>
    <property type="match status" value="1"/>
</dbReference>
<evidence type="ECO:0000313" key="3">
    <source>
        <dbReference type="Proteomes" id="UP000240243"/>
    </source>
</evidence>
<keyword evidence="1" id="KW-1133">Transmembrane helix</keyword>
<accession>A0A2P7R8N5</accession>
<dbReference type="InterPro" id="IPR052534">
    <property type="entry name" value="Extracell_DNA_Util/SecSys_Comp"/>
</dbReference>
<keyword evidence="1" id="KW-0812">Transmembrane</keyword>
<sequence length="186" mass="21330">MSNINLLPWRDSVRARQKKQFLVTLAVAALATVGLMLLGNGWIHRQIAQQQERNQFLQTEAVKLDQVLGEIRHIKEQRIQLLERMRLIDAFQQRRNFSVKLFNQMPELVPPGVYLSSMNVAANRIDVVGKTEAYTRVANMIRQIEDTGWLGEPRISSIFASDVQPIALSQFSMLFQVREPTPGEMQ</sequence>
<reference evidence="2 3" key="1">
    <citation type="submission" date="2018-03" db="EMBL/GenBank/DDBJ databases">
        <title>The draft genome of Zobellella sp. 59N8.</title>
        <authorList>
            <person name="Liu L."/>
            <person name="Li L."/>
            <person name="Zhang X."/>
            <person name="Liang L."/>
            <person name="Wang T."/>
        </authorList>
    </citation>
    <scope>NUCLEOTIDE SEQUENCE [LARGE SCALE GENOMIC DNA]</scope>
    <source>
        <strain evidence="2 3">59N8</strain>
    </source>
</reference>
<dbReference type="PANTHER" id="PTHR40278">
    <property type="entry name" value="DNA UTILIZATION PROTEIN HOFN"/>
    <property type="match status" value="1"/>
</dbReference>
<dbReference type="InterPro" id="IPR007813">
    <property type="entry name" value="PilN"/>
</dbReference>
<dbReference type="AlphaFoldDB" id="A0A2P7R8N5"/>
<protein>
    <submittedName>
        <fullName evidence="2">Fimbrial assembly protein</fullName>
    </submittedName>
</protein>
<comment type="caution">
    <text evidence="2">The sequence shown here is derived from an EMBL/GenBank/DDBJ whole genome shotgun (WGS) entry which is preliminary data.</text>
</comment>
<feature type="transmembrane region" description="Helical" evidence="1">
    <location>
        <begin position="21"/>
        <end position="43"/>
    </location>
</feature>
<dbReference type="RefSeq" id="WP_106729165.1">
    <property type="nucleotide sequence ID" value="NZ_PXYG01000002.1"/>
</dbReference>
<evidence type="ECO:0000313" key="2">
    <source>
        <dbReference type="EMBL" id="PSJ46550.1"/>
    </source>
</evidence>
<keyword evidence="1" id="KW-0472">Membrane</keyword>
<dbReference type="EMBL" id="PXYG01000002">
    <property type="protein sequence ID" value="PSJ46550.1"/>
    <property type="molecule type" value="Genomic_DNA"/>
</dbReference>
<proteinExistence type="predicted"/>
<dbReference type="OrthoDB" id="5296173at2"/>
<gene>
    <name evidence="2" type="ORF">C7H85_07940</name>
</gene>
<organism evidence="2 3">
    <name type="scientific">Zobellella endophytica</name>
    <dbReference type="NCBI Taxonomy" id="2116700"/>
    <lineage>
        <taxon>Bacteria</taxon>
        <taxon>Pseudomonadati</taxon>
        <taxon>Pseudomonadota</taxon>
        <taxon>Gammaproteobacteria</taxon>
        <taxon>Aeromonadales</taxon>
        <taxon>Aeromonadaceae</taxon>
        <taxon>Zobellella</taxon>
    </lineage>
</organism>
<evidence type="ECO:0000256" key="1">
    <source>
        <dbReference type="SAM" id="Phobius"/>
    </source>
</evidence>